<feature type="transmembrane region" description="Helical" evidence="9">
    <location>
        <begin position="286"/>
        <end position="307"/>
    </location>
</feature>
<organism evidence="11 12">
    <name type="scientific">Mesorhizobium huakuii</name>
    <dbReference type="NCBI Taxonomy" id="28104"/>
    <lineage>
        <taxon>Bacteria</taxon>
        <taxon>Pseudomonadati</taxon>
        <taxon>Pseudomonadota</taxon>
        <taxon>Alphaproteobacteria</taxon>
        <taxon>Hyphomicrobiales</taxon>
        <taxon>Phyllobacteriaceae</taxon>
        <taxon>Mesorhizobium</taxon>
    </lineage>
</organism>
<dbReference type="InterPro" id="IPR000700">
    <property type="entry name" value="PAS-assoc_C"/>
</dbReference>
<dbReference type="SMART" id="SM00911">
    <property type="entry name" value="HWE_HK"/>
    <property type="match status" value="1"/>
</dbReference>
<keyword evidence="4" id="KW-0808">Transferase</keyword>
<evidence type="ECO:0000259" key="10">
    <source>
        <dbReference type="PROSITE" id="PS50113"/>
    </source>
</evidence>
<dbReference type="Gene3D" id="3.30.565.10">
    <property type="entry name" value="Histidine kinase-like ATPase, C-terminal domain"/>
    <property type="match status" value="1"/>
</dbReference>
<keyword evidence="9" id="KW-0812">Transmembrane</keyword>
<evidence type="ECO:0000256" key="1">
    <source>
        <dbReference type="ARBA" id="ARBA00000085"/>
    </source>
</evidence>
<dbReference type="Gene3D" id="3.30.450.20">
    <property type="entry name" value="PAS domain"/>
    <property type="match status" value="1"/>
</dbReference>
<evidence type="ECO:0000313" key="12">
    <source>
        <dbReference type="Proteomes" id="UP000515465"/>
    </source>
</evidence>
<dbReference type="Pfam" id="PF08448">
    <property type="entry name" value="PAS_4"/>
    <property type="match status" value="1"/>
</dbReference>
<gene>
    <name evidence="11" type="ORF">HB778_31570</name>
</gene>
<dbReference type="RefSeq" id="WP_183459604.1">
    <property type="nucleotide sequence ID" value="NZ_CP050296.1"/>
</dbReference>
<evidence type="ECO:0000313" key="11">
    <source>
        <dbReference type="EMBL" id="QND60569.1"/>
    </source>
</evidence>
<proteinExistence type="predicted"/>
<dbReference type="InterPro" id="IPR036890">
    <property type="entry name" value="HATPase_C_sf"/>
</dbReference>
<dbReference type="Proteomes" id="UP000515465">
    <property type="component" value="Chromosome"/>
</dbReference>
<sequence>MVGEFSGAAGEIDLPRRSARSHLLGLIAAAVIPVWLFAAYLLVQYALHERSRFEQDALQTARQVSLVVEGELANLQTTLNGLSKSAALASGDLEAFRGEALNLVEGTDRIIVLRDLGRNQLLNTEIGYGADLPPVEPMSAADREKLRASGIFVSDVFASKDSKTYRIAVVTKVPAPTGEDLVLSISVPTARIRDVMMPAVPEGWTVGIGDRDGNYVARSRSHEEMTGKPGLPEYLEKIVGRSGSFTSRNYEGTTLLAGYYRSSYSDWFYTANMPLSEVQAPLWRSLAAICGIGLLALLVSIALGYVVGKRFTGATADLAARAEALGHGRTVEPMSTSVTEFAAIAQALVDAERAITERRYELEAVLETVPAAVWFTYDPKALQVIRNRFAAELMGLPTDVRKSFGTPDLVIDTIAVKDGHTVSREDRPLSRAMRGELTDNEEFAYTLPSGVERFLLSSARPIRSPSGNIIGAVQISLDITDRKRGEEHRKLLVNELNHRVKNTLAVVQSIASQTIRNATTLPEAGRTLSSRLISLAKAHDILTQQNWSGADLNDLITASIKPHAPTERFQISGNKVWLPPNVALSFALALHELTTNAIKYGALSNAKGRVSISWRLVGQKQQRRLELEWRETGGPTVGPIERKGFGTLLLERIFASDSAGQIVLTFERSGLTCDFRVNLSGLNGAQVAAMVSA</sequence>
<dbReference type="InterPro" id="IPR035965">
    <property type="entry name" value="PAS-like_dom_sf"/>
</dbReference>
<keyword evidence="7" id="KW-0418">Kinase</keyword>
<reference evidence="12" key="1">
    <citation type="journal article" date="2020" name="Mol. Plant Microbe">
        <title>Rhizobial microsymbionts of the narrowly endemic Oxytropis species growing in Kamchatka are characterized by significant genetic diversity and possess a set of genes that are associated with T3SS and T6SS secretion systems and can affect the development of symbiosis.</title>
        <authorList>
            <person name="Safronova V."/>
            <person name="Guro P."/>
            <person name="Sazanova A."/>
            <person name="Kuznetsova I."/>
            <person name="Belimov A."/>
            <person name="Yakubov V."/>
            <person name="Chirak E."/>
            <person name="Afonin A."/>
            <person name="Gogolev Y."/>
            <person name="Andronov E."/>
            <person name="Tikhonovich I."/>
        </authorList>
    </citation>
    <scope>NUCLEOTIDE SEQUENCE [LARGE SCALE GENOMIC DNA]</scope>
    <source>
        <strain evidence="12">583</strain>
    </source>
</reference>
<dbReference type="GO" id="GO:0005524">
    <property type="term" value="F:ATP binding"/>
    <property type="evidence" value="ECO:0007669"/>
    <property type="project" value="UniProtKB-KW"/>
</dbReference>
<feature type="domain" description="PAC" evidence="10">
    <location>
        <begin position="439"/>
        <end position="491"/>
    </location>
</feature>
<keyword evidence="5" id="KW-0677">Repeat</keyword>
<dbReference type="PANTHER" id="PTHR41523:SF7">
    <property type="entry name" value="HISTIDINE KINASE"/>
    <property type="match status" value="1"/>
</dbReference>
<evidence type="ECO:0000256" key="3">
    <source>
        <dbReference type="ARBA" id="ARBA00022553"/>
    </source>
</evidence>
<dbReference type="Pfam" id="PF07536">
    <property type="entry name" value="HWE_HK"/>
    <property type="match status" value="1"/>
</dbReference>
<accession>A0A7G6T1D7</accession>
<keyword evidence="6" id="KW-0547">Nucleotide-binding</keyword>
<protein>
    <recommendedName>
        <fullName evidence="2">histidine kinase</fullName>
        <ecNumber evidence="2">2.7.13.3</ecNumber>
    </recommendedName>
</protein>
<dbReference type="GO" id="GO:0004673">
    <property type="term" value="F:protein histidine kinase activity"/>
    <property type="evidence" value="ECO:0007669"/>
    <property type="project" value="UniProtKB-EC"/>
</dbReference>
<keyword evidence="9" id="KW-0472">Membrane</keyword>
<dbReference type="InterPro" id="IPR013656">
    <property type="entry name" value="PAS_4"/>
</dbReference>
<evidence type="ECO:0000256" key="5">
    <source>
        <dbReference type="ARBA" id="ARBA00022737"/>
    </source>
</evidence>
<evidence type="ECO:0000256" key="6">
    <source>
        <dbReference type="ARBA" id="ARBA00022741"/>
    </source>
</evidence>
<dbReference type="EMBL" id="CP050296">
    <property type="protein sequence ID" value="QND60569.1"/>
    <property type="molecule type" value="Genomic_DNA"/>
</dbReference>
<keyword evidence="3" id="KW-0597">Phosphoprotein</keyword>
<dbReference type="SUPFAM" id="SSF55785">
    <property type="entry name" value="PYP-like sensor domain (PAS domain)"/>
    <property type="match status" value="1"/>
</dbReference>
<keyword evidence="9" id="KW-1133">Transmembrane helix</keyword>
<dbReference type="InterPro" id="IPR011102">
    <property type="entry name" value="Sig_transdc_His_kinase_HWE"/>
</dbReference>
<dbReference type="AlphaFoldDB" id="A0A7G6T1D7"/>
<evidence type="ECO:0000256" key="2">
    <source>
        <dbReference type="ARBA" id="ARBA00012438"/>
    </source>
</evidence>
<keyword evidence="8" id="KW-0067">ATP-binding</keyword>
<dbReference type="EC" id="2.7.13.3" evidence="2"/>
<comment type="catalytic activity">
    <reaction evidence="1">
        <text>ATP + protein L-histidine = ADP + protein N-phospho-L-histidine.</text>
        <dbReference type="EC" id="2.7.13.3"/>
    </reaction>
</comment>
<evidence type="ECO:0000256" key="8">
    <source>
        <dbReference type="ARBA" id="ARBA00022840"/>
    </source>
</evidence>
<dbReference type="PANTHER" id="PTHR41523">
    <property type="entry name" value="TWO-COMPONENT SYSTEM SENSOR PROTEIN"/>
    <property type="match status" value="1"/>
</dbReference>
<evidence type="ECO:0000256" key="7">
    <source>
        <dbReference type="ARBA" id="ARBA00022777"/>
    </source>
</evidence>
<dbReference type="PROSITE" id="PS50113">
    <property type="entry name" value="PAC"/>
    <property type="match status" value="1"/>
</dbReference>
<dbReference type="CDD" id="cd18774">
    <property type="entry name" value="PDC2_HK_sensor"/>
    <property type="match status" value="1"/>
</dbReference>
<evidence type="ECO:0000256" key="9">
    <source>
        <dbReference type="SAM" id="Phobius"/>
    </source>
</evidence>
<name>A0A7G6T1D7_9HYPH</name>
<evidence type="ECO:0000256" key="4">
    <source>
        <dbReference type="ARBA" id="ARBA00022679"/>
    </source>
</evidence>
<feature type="transmembrane region" description="Helical" evidence="9">
    <location>
        <begin position="23"/>
        <end position="43"/>
    </location>
</feature>